<dbReference type="Proteomes" id="UP000257109">
    <property type="component" value="Unassembled WGS sequence"/>
</dbReference>
<accession>A0A371I039</accession>
<evidence type="ECO:0000313" key="1">
    <source>
        <dbReference type="EMBL" id="RDY08418.1"/>
    </source>
</evidence>
<feature type="non-terminal residue" evidence="1">
    <location>
        <position position="1"/>
    </location>
</feature>
<protein>
    <recommendedName>
        <fullName evidence="3">Reverse transcriptase Ty1/copia-type domain-containing protein</fullName>
    </recommendedName>
</protein>
<proteinExistence type="predicted"/>
<evidence type="ECO:0008006" key="3">
    <source>
        <dbReference type="Google" id="ProtNLM"/>
    </source>
</evidence>
<gene>
    <name evidence="1" type="ORF">CR513_07355</name>
</gene>
<keyword evidence="2" id="KW-1185">Reference proteome</keyword>
<dbReference type="AlphaFoldDB" id="A0A371I039"/>
<dbReference type="EMBL" id="QJKJ01001278">
    <property type="protein sequence ID" value="RDY08418.1"/>
    <property type="molecule type" value="Genomic_DNA"/>
</dbReference>
<comment type="caution">
    <text evidence="1">The sequence shown here is derived from an EMBL/GenBank/DDBJ whole genome shotgun (WGS) entry which is preliminary data.</text>
</comment>
<sequence length="120" mass="13794">MRDEYATLLANETWFMFSLPLHRKGIGFKCTWFNPLILKCRISPCLSPSQDILWAQKSSQGLFISMLIYVDDIIITSSSIDLISYLITKFNLLESLDYFLGVEVKHLSIGSLLLIQPKYI</sequence>
<evidence type="ECO:0000313" key="2">
    <source>
        <dbReference type="Proteomes" id="UP000257109"/>
    </source>
</evidence>
<reference evidence="1" key="1">
    <citation type="submission" date="2018-05" db="EMBL/GenBank/DDBJ databases">
        <title>Draft genome of Mucuna pruriens seed.</title>
        <authorList>
            <person name="Nnadi N.E."/>
            <person name="Vos R."/>
            <person name="Hasami M.H."/>
            <person name="Devisetty U.K."/>
            <person name="Aguiy J.C."/>
        </authorList>
    </citation>
    <scope>NUCLEOTIDE SEQUENCE [LARGE SCALE GENOMIC DNA]</scope>
    <source>
        <strain evidence="1">JCA_2017</strain>
    </source>
</reference>
<organism evidence="1 2">
    <name type="scientific">Mucuna pruriens</name>
    <name type="common">Velvet bean</name>
    <name type="synonym">Dolichos pruriens</name>
    <dbReference type="NCBI Taxonomy" id="157652"/>
    <lineage>
        <taxon>Eukaryota</taxon>
        <taxon>Viridiplantae</taxon>
        <taxon>Streptophyta</taxon>
        <taxon>Embryophyta</taxon>
        <taxon>Tracheophyta</taxon>
        <taxon>Spermatophyta</taxon>
        <taxon>Magnoliopsida</taxon>
        <taxon>eudicotyledons</taxon>
        <taxon>Gunneridae</taxon>
        <taxon>Pentapetalae</taxon>
        <taxon>rosids</taxon>
        <taxon>fabids</taxon>
        <taxon>Fabales</taxon>
        <taxon>Fabaceae</taxon>
        <taxon>Papilionoideae</taxon>
        <taxon>50 kb inversion clade</taxon>
        <taxon>NPAAA clade</taxon>
        <taxon>indigoferoid/millettioid clade</taxon>
        <taxon>Phaseoleae</taxon>
        <taxon>Mucuna</taxon>
    </lineage>
</organism>
<name>A0A371I039_MUCPR</name>